<evidence type="ECO:0000256" key="3">
    <source>
        <dbReference type="ARBA" id="ARBA00006585"/>
    </source>
</evidence>
<dbReference type="GO" id="GO:0043596">
    <property type="term" value="C:nuclear replication fork"/>
    <property type="evidence" value="ECO:0007669"/>
    <property type="project" value="TreeGrafter"/>
</dbReference>
<dbReference type="GO" id="GO:0006325">
    <property type="term" value="P:chromatin organization"/>
    <property type="evidence" value="ECO:0007669"/>
    <property type="project" value="UniProtKB-KW"/>
</dbReference>
<name>A0A8K0K5J6_LADFU</name>
<evidence type="ECO:0000313" key="14">
    <source>
        <dbReference type="Proteomes" id="UP000792457"/>
    </source>
</evidence>
<keyword evidence="8" id="KW-0234">DNA repair</keyword>
<gene>
    <name evidence="13" type="ORF">J437_LFUL011837</name>
</gene>
<evidence type="ECO:0000256" key="1">
    <source>
        <dbReference type="ARBA" id="ARBA00004123"/>
    </source>
</evidence>
<evidence type="ECO:0000256" key="6">
    <source>
        <dbReference type="ARBA" id="ARBA00022763"/>
    </source>
</evidence>
<dbReference type="InterPro" id="IPR042320">
    <property type="entry name" value="MMS22-like"/>
</dbReference>
<comment type="similarity">
    <text evidence="3">Belongs to the MMS22 family. MMS22L subfamily.</text>
</comment>
<reference evidence="13" key="1">
    <citation type="submission" date="2013-04" db="EMBL/GenBank/DDBJ databases">
        <authorList>
            <person name="Qu J."/>
            <person name="Murali S.C."/>
            <person name="Bandaranaike D."/>
            <person name="Bellair M."/>
            <person name="Blankenburg K."/>
            <person name="Chao H."/>
            <person name="Dinh H."/>
            <person name="Doddapaneni H."/>
            <person name="Downs B."/>
            <person name="Dugan-Rocha S."/>
            <person name="Elkadiri S."/>
            <person name="Gnanaolivu R.D."/>
            <person name="Hernandez B."/>
            <person name="Javaid M."/>
            <person name="Jayaseelan J.C."/>
            <person name="Lee S."/>
            <person name="Li M."/>
            <person name="Ming W."/>
            <person name="Munidasa M."/>
            <person name="Muniz J."/>
            <person name="Nguyen L."/>
            <person name="Ongeri F."/>
            <person name="Osuji N."/>
            <person name="Pu L.-L."/>
            <person name="Puazo M."/>
            <person name="Qu C."/>
            <person name="Quiroz J."/>
            <person name="Raj R."/>
            <person name="Weissenberger G."/>
            <person name="Xin Y."/>
            <person name="Zou X."/>
            <person name="Han Y."/>
            <person name="Richards S."/>
            <person name="Worley K."/>
            <person name="Muzny D."/>
            <person name="Gibbs R."/>
        </authorList>
    </citation>
    <scope>NUCLEOTIDE SEQUENCE</scope>
    <source>
        <strain evidence="13">Sampled in the wild</strain>
    </source>
</reference>
<feature type="domain" description="MMS22-like C-terminal" evidence="12">
    <location>
        <begin position="599"/>
        <end position="829"/>
    </location>
</feature>
<dbReference type="EMBL" id="KZ308349">
    <property type="protein sequence ID" value="KAG8227909.1"/>
    <property type="molecule type" value="Genomic_DNA"/>
</dbReference>
<evidence type="ECO:0000256" key="5">
    <source>
        <dbReference type="ARBA" id="ARBA00022454"/>
    </source>
</evidence>
<protein>
    <recommendedName>
        <fullName evidence="4">Protein MMS22-like</fullName>
    </recommendedName>
    <alternativeName>
        <fullName evidence="10">Methyl methanesulfonate-sensitivity protein 22-like</fullName>
    </alternativeName>
</protein>
<organism evidence="13 14">
    <name type="scientific">Ladona fulva</name>
    <name type="common">Scarce chaser dragonfly</name>
    <name type="synonym">Libellula fulva</name>
    <dbReference type="NCBI Taxonomy" id="123851"/>
    <lineage>
        <taxon>Eukaryota</taxon>
        <taxon>Metazoa</taxon>
        <taxon>Ecdysozoa</taxon>
        <taxon>Arthropoda</taxon>
        <taxon>Hexapoda</taxon>
        <taxon>Insecta</taxon>
        <taxon>Pterygota</taxon>
        <taxon>Palaeoptera</taxon>
        <taxon>Odonata</taxon>
        <taxon>Epiprocta</taxon>
        <taxon>Anisoptera</taxon>
        <taxon>Libelluloidea</taxon>
        <taxon>Libellulidae</taxon>
        <taxon>Ladona</taxon>
    </lineage>
</organism>
<feature type="domain" description="Protein MMS22-like N-terminal" evidence="11">
    <location>
        <begin position="77"/>
        <end position="386"/>
    </location>
</feature>
<evidence type="ECO:0000256" key="4">
    <source>
        <dbReference type="ARBA" id="ARBA00021061"/>
    </source>
</evidence>
<dbReference type="GO" id="GO:0031297">
    <property type="term" value="P:replication fork processing"/>
    <property type="evidence" value="ECO:0007669"/>
    <property type="project" value="InterPro"/>
</dbReference>
<dbReference type="InterPro" id="IPR029424">
    <property type="entry name" value="MMS22L_C"/>
</dbReference>
<dbReference type="PANTHER" id="PTHR28547:SF1">
    <property type="entry name" value="PROTEIN MMS22-LIKE"/>
    <property type="match status" value="1"/>
</dbReference>
<feature type="domain" description="MMS22-like C-terminal" evidence="12">
    <location>
        <begin position="489"/>
        <end position="596"/>
    </location>
</feature>
<evidence type="ECO:0000313" key="13">
    <source>
        <dbReference type="EMBL" id="KAG8227909.1"/>
    </source>
</evidence>
<keyword evidence="5" id="KW-0158">Chromosome</keyword>
<keyword evidence="6" id="KW-0227">DNA damage</keyword>
<comment type="subcellular location">
    <subcellularLocation>
        <location evidence="2">Chromosome</location>
    </subcellularLocation>
    <subcellularLocation>
        <location evidence="1">Nucleus</location>
    </subcellularLocation>
</comment>
<dbReference type="SUPFAM" id="SSF48371">
    <property type="entry name" value="ARM repeat"/>
    <property type="match status" value="1"/>
</dbReference>
<proteinExistence type="inferred from homology"/>
<dbReference type="InterPro" id="IPR016024">
    <property type="entry name" value="ARM-type_fold"/>
</dbReference>
<accession>A0A8K0K5J6</accession>
<keyword evidence="9" id="KW-0539">Nucleus</keyword>
<dbReference type="OrthoDB" id="8193282at2759"/>
<evidence type="ECO:0000256" key="10">
    <source>
        <dbReference type="ARBA" id="ARBA00033326"/>
    </source>
</evidence>
<reference evidence="13" key="2">
    <citation type="submission" date="2017-10" db="EMBL/GenBank/DDBJ databases">
        <title>Ladona fulva Genome sequencing and assembly.</title>
        <authorList>
            <person name="Murali S."/>
            <person name="Richards S."/>
            <person name="Bandaranaike D."/>
            <person name="Bellair M."/>
            <person name="Blankenburg K."/>
            <person name="Chao H."/>
            <person name="Dinh H."/>
            <person name="Doddapaneni H."/>
            <person name="Dugan-Rocha S."/>
            <person name="Elkadiri S."/>
            <person name="Gnanaolivu R."/>
            <person name="Hernandez B."/>
            <person name="Skinner E."/>
            <person name="Javaid M."/>
            <person name="Lee S."/>
            <person name="Li M."/>
            <person name="Ming W."/>
            <person name="Munidasa M."/>
            <person name="Muniz J."/>
            <person name="Nguyen L."/>
            <person name="Hughes D."/>
            <person name="Osuji N."/>
            <person name="Pu L.-L."/>
            <person name="Puazo M."/>
            <person name="Qu C."/>
            <person name="Quiroz J."/>
            <person name="Raj R."/>
            <person name="Weissenberger G."/>
            <person name="Xin Y."/>
            <person name="Zou X."/>
            <person name="Han Y."/>
            <person name="Worley K."/>
            <person name="Muzny D."/>
            <person name="Gibbs R."/>
        </authorList>
    </citation>
    <scope>NUCLEOTIDE SEQUENCE</scope>
    <source>
        <strain evidence="13">Sampled in the wild</strain>
    </source>
</reference>
<evidence type="ECO:0000259" key="12">
    <source>
        <dbReference type="Pfam" id="PF14911"/>
    </source>
</evidence>
<keyword evidence="14" id="KW-1185">Reference proteome</keyword>
<dbReference type="InterPro" id="IPR029425">
    <property type="entry name" value="MMS22L_N"/>
</dbReference>
<dbReference type="Pfam" id="PF14910">
    <property type="entry name" value="MMS22L_N"/>
    <property type="match status" value="1"/>
</dbReference>
<dbReference type="GO" id="GO:0000724">
    <property type="term" value="P:double-strand break repair via homologous recombination"/>
    <property type="evidence" value="ECO:0007669"/>
    <property type="project" value="InterPro"/>
</dbReference>
<dbReference type="AlphaFoldDB" id="A0A8K0K5J6"/>
<evidence type="ECO:0000256" key="9">
    <source>
        <dbReference type="ARBA" id="ARBA00023242"/>
    </source>
</evidence>
<evidence type="ECO:0000259" key="11">
    <source>
        <dbReference type="Pfam" id="PF14910"/>
    </source>
</evidence>
<dbReference type="Pfam" id="PF14911">
    <property type="entry name" value="MMS22L_C"/>
    <property type="match status" value="2"/>
</dbReference>
<sequence length="838" mass="95534">MLVIKSGDPCEENPFVCKCIKEVWVLLQFLGDSLADARTGKAKNNYSQLEKSLLLFINQNSLPGSELKIELLMRRYIYISSIICLERWWKPMRSEIVMIFWEYFHRRLNMSLLLPGSGPASLQQISKSALGMLARVKERIREEEITELEEDSFCVFLKFLGRYLTHCHKEEGTPESSCFRQWQQMRGRLYSKLGPTKVKGLSQLGLHRLINLFLTLCVTADIKEVGKKMLDVLYLLSPWDPSGRDMAKRELIMQAHLCLLCLHVQHEIDVAEIAKPLIVEVQRACSELSSVSKLNVESVFSESWKLATAHSEGLRKLLSLFVEGLHEIVSSSLRMCLSEYTLIGPWISSWLKICSTAACRRFMDTILSILEKLQTLRESVSQANEHISHLWEGSAIAETIEDGEGTVHLKEQWNKMEVALVENVLPTVQSLCFDTDPPFQVAELAVYFTLASFNGGSDNFTQLFTYFAASDAVNYRSSLLSIDESNIGELEDLTHIVVKLQKVSHILNIESNSASIIPRTIDSFKEFLMLIAERYDSYQTVFEKSKFREQCSVYFSKIDKIIGPHIRAPTSQSVVMSIYHACGMMVLHCGNIIYTKFARGLAKLSPNTDPYIKRCLKDMITHYLPCLYEKNQSFSSTPHPFLVSFETKNPEDEILQFIILDILSSVFLTSKGKIPHAHAFKELLKQIATCSLPGLLEFLLGVDESLEEWTKSLNLINKIVLCLEEACKSGNLINEIIEGHNRDKESGDVFMEEVGNPSKEKETWREVFCSAVKKFFQQHMAFSASAVFRVMQRLIHLNPKTVNASMGDLEEEVKKVELRRGVGYDPLLRLVINFFHYT</sequence>
<evidence type="ECO:0000256" key="8">
    <source>
        <dbReference type="ARBA" id="ARBA00023204"/>
    </source>
</evidence>
<comment type="caution">
    <text evidence="13">The sequence shown here is derived from an EMBL/GenBank/DDBJ whole genome shotgun (WGS) entry which is preliminary data.</text>
</comment>
<dbReference type="Proteomes" id="UP000792457">
    <property type="component" value="Unassembled WGS sequence"/>
</dbReference>
<keyword evidence="7" id="KW-0156">Chromatin regulator</keyword>
<evidence type="ECO:0000256" key="2">
    <source>
        <dbReference type="ARBA" id="ARBA00004286"/>
    </source>
</evidence>
<evidence type="ECO:0000256" key="7">
    <source>
        <dbReference type="ARBA" id="ARBA00022853"/>
    </source>
</evidence>
<dbReference type="PANTHER" id="PTHR28547">
    <property type="entry name" value="PROTEIN MMS22-LIKE"/>
    <property type="match status" value="1"/>
</dbReference>